<organism evidence="3 4">
    <name type="scientific">Dysgonomonas alginatilytica</name>
    <dbReference type="NCBI Taxonomy" id="1605892"/>
    <lineage>
        <taxon>Bacteria</taxon>
        <taxon>Pseudomonadati</taxon>
        <taxon>Bacteroidota</taxon>
        <taxon>Bacteroidia</taxon>
        <taxon>Bacteroidales</taxon>
        <taxon>Dysgonomonadaceae</taxon>
        <taxon>Dysgonomonas</taxon>
    </lineage>
</organism>
<proteinExistence type="predicted"/>
<dbReference type="GO" id="GO:0004519">
    <property type="term" value="F:endonuclease activity"/>
    <property type="evidence" value="ECO:0007669"/>
    <property type="project" value="UniProtKB-KW"/>
</dbReference>
<feature type="domain" description="YhcG N-terminal" evidence="2">
    <location>
        <begin position="15"/>
        <end position="151"/>
    </location>
</feature>
<keyword evidence="4" id="KW-1185">Reference proteome</keyword>
<reference evidence="3 4" key="1">
    <citation type="submission" date="2018-03" db="EMBL/GenBank/DDBJ databases">
        <title>Genomic Encyclopedia of Archaeal and Bacterial Type Strains, Phase II (KMG-II): from individual species to whole genera.</title>
        <authorList>
            <person name="Goeker M."/>
        </authorList>
    </citation>
    <scope>NUCLEOTIDE SEQUENCE [LARGE SCALE GENOMIC DNA]</scope>
    <source>
        <strain evidence="3 4">DSM 100214</strain>
    </source>
</reference>
<dbReference type="InterPro" id="IPR041527">
    <property type="entry name" value="YhcG_N"/>
</dbReference>
<dbReference type="Pfam" id="PF06250">
    <property type="entry name" value="YhcG_C"/>
    <property type="match status" value="1"/>
</dbReference>
<dbReference type="Pfam" id="PF17761">
    <property type="entry name" value="DUF1016_N"/>
    <property type="match status" value="1"/>
</dbReference>
<dbReference type="InterPro" id="IPR009362">
    <property type="entry name" value="YhcG_C"/>
</dbReference>
<dbReference type="Proteomes" id="UP000247973">
    <property type="component" value="Unassembled WGS sequence"/>
</dbReference>
<feature type="domain" description="YhcG PDDEXK nuclease" evidence="1">
    <location>
        <begin position="174"/>
        <end position="325"/>
    </location>
</feature>
<keyword evidence="3" id="KW-0255">Endonuclease</keyword>
<protein>
    <submittedName>
        <fullName evidence="3">Putative nuclease of restriction endonuclease-like (RecB) superfamily</fullName>
    </submittedName>
</protein>
<dbReference type="AlphaFoldDB" id="A0A2V3PSZ6"/>
<dbReference type="OrthoDB" id="9801263at2"/>
<name>A0A2V3PSZ6_9BACT</name>
<dbReference type="EMBL" id="QICL01000004">
    <property type="protein sequence ID" value="PXV66939.1"/>
    <property type="molecule type" value="Genomic_DNA"/>
</dbReference>
<sequence>MTNIQPNDYNHFLIEIKERIRSAQYEAMKAVNKEMIQLYWDIGKQITEKQQASGWGKAVVETLSKDLQKEFPGIQGFGARNIWYMQQFYTEYEGNEILQPLVAEISWTKHLAIMTKCKDIQERQFYILSTKKYGWTKDVLIHKIEAKAFEKYLLGQTNFDKTLPDNIKHQAVLAVKDDYTFDFLGLGEEHSETELEQALIKNIRSFLIEFGTDFTFVGNQYRIELEGEEYFIDLLLYHRKLQCMVAVELKIGKFLPEYKGKMEFYLNILNDKIRLPHENPSIGIIICKSKKRTIVEYALKDSNQPIGIATYSLTTELPESYQELLPDGDEIAKKLNLLMDK</sequence>
<dbReference type="PANTHER" id="PTHR30547:SF0">
    <property type="entry name" value="BLR8175 PROTEIN"/>
    <property type="match status" value="1"/>
</dbReference>
<comment type="caution">
    <text evidence="3">The sequence shown here is derived from an EMBL/GenBank/DDBJ whole genome shotgun (WGS) entry which is preliminary data.</text>
</comment>
<evidence type="ECO:0000259" key="2">
    <source>
        <dbReference type="Pfam" id="PF17761"/>
    </source>
</evidence>
<evidence type="ECO:0000259" key="1">
    <source>
        <dbReference type="Pfam" id="PF06250"/>
    </source>
</evidence>
<accession>A0A2V3PSZ6</accession>
<dbReference type="InterPro" id="IPR053148">
    <property type="entry name" value="PD-DEXK-like_domain"/>
</dbReference>
<keyword evidence="3" id="KW-0378">Hydrolase</keyword>
<gene>
    <name evidence="3" type="ORF">CLV62_104201</name>
</gene>
<evidence type="ECO:0000313" key="3">
    <source>
        <dbReference type="EMBL" id="PXV66939.1"/>
    </source>
</evidence>
<keyword evidence="3" id="KW-0540">Nuclease</keyword>
<evidence type="ECO:0000313" key="4">
    <source>
        <dbReference type="Proteomes" id="UP000247973"/>
    </source>
</evidence>
<dbReference type="RefSeq" id="WP_110309896.1">
    <property type="nucleotide sequence ID" value="NZ_QICL01000004.1"/>
</dbReference>
<dbReference type="GO" id="GO:0003676">
    <property type="term" value="F:nucleic acid binding"/>
    <property type="evidence" value="ECO:0007669"/>
    <property type="project" value="InterPro"/>
</dbReference>
<dbReference type="Gene3D" id="3.40.1350.10">
    <property type="match status" value="1"/>
</dbReference>
<dbReference type="InterPro" id="IPR011856">
    <property type="entry name" value="tRNA_endonuc-like_dom_sf"/>
</dbReference>
<dbReference type="PANTHER" id="PTHR30547">
    <property type="entry name" value="UNCHARACTERIZED PROTEIN YHCG-RELATED"/>
    <property type="match status" value="1"/>
</dbReference>